<dbReference type="EMBL" id="NFLW01000010">
    <property type="protein sequence ID" value="OUQ71394.1"/>
    <property type="molecule type" value="Genomic_DNA"/>
</dbReference>
<dbReference type="PANTHER" id="PTHR12526:SF630">
    <property type="entry name" value="GLYCOSYLTRANSFERASE"/>
    <property type="match status" value="1"/>
</dbReference>
<keyword evidence="2" id="KW-0808">Transferase</keyword>
<feature type="domain" description="Glycosyl transferase family 1" evidence="1">
    <location>
        <begin position="200"/>
        <end position="355"/>
    </location>
</feature>
<dbReference type="Proteomes" id="UP000196036">
    <property type="component" value="Unassembled WGS sequence"/>
</dbReference>
<accession>A0A1Y4VQH1</accession>
<dbReference type="Gene3D" id="3.40.50.2000">
    <property type="entry name" value="Glycogen Phosphorylase B"/>
    <property type="match status" value="2"/>
</dbReference>
<gene>
    <name evidence="2" type="ORF">B5E52_07105</name>
    <name evidence="3" type="ORF">DWW25_06365</name>
</gene>
<dbReference type="CDD" id="cd03820">
    <property type="entry name" value="GT4_AmsD-like"/>
    <property type="match status" value="1"/>
</dbReference>
<evidence type="ECO:0000313" key="4">
    <source>
        <dbReference type="Proteomes" id="UP000196036"/>
    </source>
</evidence>
<proteinExistence type="predicted"/>
<reference evidence="3 5" key="3">
    <citation type="submission" date="2018-08" db="EMBL/GenBank/DDBJ databases">
        <title>A genome reference for cultivated species of the human gut microbiota.</title>
        <authorList>
            <person name="Zou Y."/>
            <person name="Xue W."/>
            <person name="Luo G."/>
        </authorList>
    </citation>
    <scope>NUCLEOTIDE SEQUENCE [LARGE SCALE GENOMIC DNA]</scope>
    <source>
        <strain evidence="3 5">AF14-7</strain>
    </source>
</reference>
<comment type="caution">
    <text evidence="2">The sequence shown here is derived from an EMBL/GenBank/DDBJ whole genome shotgun (WGS) entry which is preliminary data.</text>
</comment>
<dbReference type="RefSeq" id="WP_087317923.1">
    <property type="nucleotide sequence ID" value="NZ_JAHOJA010000001.1"/>
</dbReference>
<dbReference type="AlphaFoldDB" id="A0A1Y4VQH1"/>
<evidence type="ECO:0000313" key="5">
    <source>
        <dbReference type="Proteomes" id="UP000283369"/>
    </source>
</evidence>
<reference evidence="4" key="1">
    <citation type="submission" date="2017-04" db="EMBL/GenBank/DDBJ databases">
        <title>Function of individual gut microbiota members based on whole genome sequencing of pure cultures obtained from chicken caecum.</title>
        <authorList>
            <person name="Medvecky M."/>
            <person name="Cejkova D."/>
            <person name="Polansky O."/>
            <person name="Karasova D."/>
            <person name="Kubasova T."/>
            <person name="Cizek A."/>
            <person name="Rychlik I."/>
        </authorList>
    </citation>
    <scope>NUCLEOTIDE SEQUENCE [LARGE SCALE GENOMIC DNA]</scope>
    <source>
        <strain evidence="4">An109</strain>
    </source>
</reference>
<dbReference type="GO" id="GO:0016757">
    <property type="term" value="F:glycosyltransferase activity"/>
    <property type="evidence" value="ECO:0007669"/>
    <property type="project" value="InterPro"/>
</dbReference>
<dbReference type="Pfam" id="PF00534">
    <property type="entry name" value="Glycos_transf_1"/>
    <property type="match status" value="1"/>
</dbReference>
<organism evidence="2 4">
    <name type="scientific">Bacteroides xylanisolvens</name>
    <dbReference type="NCBI Taxonomy" id="371601"/>
    <lineage>
        <taxon>Bacteria</taxon>
        <taxon>Pseudomonadati</taxon>
        <taxon>Bacteroidota</taxon>
        <taxon>Bacteroidia</taxon>
        <taxon>Bacteroidales</taxon>
        <taxon>Bacteroidaceae</taxon>
        <taxon>Bacteroides</taxon>
    </lineage>
</organism>
<evidence type="ECO:0000259" key="1">
    <source>
        <dbReference type="Pfam" id="PF00534"/>
    </source>
</evidence>
<protein>
    <submittedName>
        <fullName evidence="2">Glycosyl transferase</fullName>
    </submittedName>
    <submittedName>
        <fullName evidence="3">Glycosyltransferase family 4 protein</fullName>
    </submittedName>
</protein>
<sequence length="385" mass="44736">MKIAYCIPALYYPSGMERVLTLKANYFAEVFGYEIHIILTDGKGKKPYYELHPSITLHQLDIDYDELNGMSFYKKLPKYIAKQGRFKKKLNECLHQIRPDITISLLRRDINFINRMTDGSTKLGEIHFNKSNYRDFSNSRLPAFLRTIVSNYWREQLYRQLRQLKRFIVLSHEDAQEWTELDNVEVIHNPLPFFPDQISDNSHKQVIAVGRYVPQKGFDRLIPAWQLVARKHPDWILRIYGDGMREQLQQQIDSLGITASCILEPTVSNIVDKYCESSIFALSSRFEGFGMVIIEAMACGVPPVSFTCPCGPRDIISDGKDGLLVEDGNIEQLAEKISYLIENEDIRKKMGQQARMDVQRFRIENIAEQWKQLFESLIIPVNENK</sequence>
<evidence type="ECO:0000313" key="3">
    <source>
        <dbReference type="EMBL" id="RGV16818.1"/>
    </source>
</evidence>
<dbReference type="EMBL" id="QRYV01000011">
    <property type="protein sequence ID" value="RGV16818.1"/>
    <property type="molecule type" value="Genomic_DNA"/>
</dbReference>
<dbReference type="Proteomes" id="UP000283369">
    <property type="component" value="Unassembled WGS sequence"/>
</dbReference>
<dbReference type="InterPro" id="IPR001296">
    <property type="entry name" value="Glyco_trans_1"/>
</dbReference>
<name>A0A1Y4VQH1_9BACE</name>
<dbReference type="PANTHER" id="PTHR12526">
    <property type="entry name" value="GLYCOSYLTRANSFERASE"/>
    <property type="match status" value="1"/>
</dbReference>
<evidence type="ECO:0000313" key="2">
    <source>
        <dbReference type="EMBL" id="OUQ71394.1"/>
    </source>
</evidence>
<dbReference type="SUPFAM" id="SSF53756">
    <property type="entry name" value="UDP-Glycosyltransferase/glycogen phosphorylase"/>
    <property type="match status" value="1"/>
</dbReference>
<reference evidence="2" key="2">
    <citation type="journal article" date="2018" name="BMC Genomics">
        <title>Whole genome sequencing and function prediction of 133 gut anaerobes isolated from chicken caecum in pure cultures.</title>
        <authorList>
            <person name="Medvecky M."/>
            <person name="Cejkova D."/>
            <person name="Polansky O."/>
            <person name="Karasova D."/>
            <person name="Kubasova T."/>
            <person name="Cizek A."/>
            <person name="Rychlik I."/>
        </authorList>
    </citation>
    <scope>NUCLEOTIDE SEQUENCE</scope>
    <source>
        <strain evidence="2">An109</strain>
    </source>
</reference>